<organism evidence="4 5">
    <name type="scientific">'Fragaria x ananassa' phyllody phytoplasma</name>
    <dbReference type="NCBI Taxonomy" id="2358428"/>
    <lineage>
        <taxon>Bacteria</taxon>
        <taxon>Bacillati</taxon>
        <taxon>Mycoplasmatota</taxon>
        <taxon>Mollicutes</taxon>
        <taxon>Acholeplasmatales</taxon>
        <taxon>Acholeplasmataceae</taxon>
        <taxon>Candidatus Phytoplasma</taxon>
        <taxon>16SrXIII (Mexican periwinkle virescence group)</taxon>
    </lineage>
</organism>
<comment type="caution">
    <text evidence="4">The sequence shown here is derived from an EMBL/GenBank/DDBJ whole genome shotgun (WGS) entry which is preliminary data.</text>
</comment>
<dbReference type="RefSeq" id="WP_212331030.1">
    <property type="nucleotide sequence ID" value="NZ_JAGVRH010000002.1"/>
</dbReference>
<keyword evidence="1" id="KW-0175">Coiled coil</keyword>
<reference evidence="4" key="1">
    <citation type="submission" date="2021-04" db="EMBL/GenBank/DDBJ databases">
        <title>Draft genome sequence of StrPh-CL8, a phytoplasma strain causing strawberry phyllody in Chile.</title>
        <authorList>
            <person name="Cui W."/>
            <person name="Zamorano A."/>
            <person name="Fiore N."/>
        </authorList>
    </citation>
    <scope>NUCLEOTIDE SEQUENCE [LARGE SCALE GENOMIC DNA]</scope>
    <source>
        <strain evidence="4">StrPh-Cl</strain>
    </source>
</reference>
<evidence type="ECO:0000256" key="3">
    <source>
        <dbReference type="SAM" id="Phobius"/>
    </source>
</evidence>
<keyword evidence="3" id="KW-0472">Membrane</keyword>
<sequence length="488" mass="56587">MNFKIKKIFFIGIILHLFYLCFLLVLHIFNFGHFFKNKNPYQDNVVYVFSGYLNFTRKLGNYSSKKPTKKVNQKTHSLEDNTTVKNETLEKKITNITSTCSFNKPIAKVNSKQLVGEGLSINTKSGIENSDKTHSKLIQQIIFQLKSVENPEIINNKPEKPQSVTIKKEEEKTQQSNETEQTTSSKLIQVCNWVTEIFKQVVIKVATTFTNAVISLNISDNKQQSLLAQESLVVLPKNEEFQNKESQQKLTKELEEIEFIQDKIKTLMEKKLELKDDLQNDEKYKQAKETYDKIKELQQENNFEEALKLLILKQSLWEWISYTPKKTLKDAFKTILSNLKNFKQNLPNTVLSSEEKKSWWSKITNLWPSVSAQLDNNVLLQYKSEKKIPALEKFFTEHPFVARILARCLGEKLTDLPDIISFLSRKILEVTGNHVKNEVIKAKIEVPEKAKKAVREHVTKIIIASVSSATLLVTMIYWMVLKKRFSKK</sequence>
<feature type="coiled-coil region" evidence="1">
    <location>
        <begin position="243"/>
        <end position="307"/>
    </location>
</feature>
<feature type="transmembrane region" description="Helical" evidence="3">
    <location>
        <begin position="7"/>
        <end position="29"/>
    </location>
</feature>
<feature type="region of interest" description="Disordered" evidence="2">
    <location>
        <begin position="153"/>
        <end position="181"/>
    </location>
</feature>
<keyword evidence="3" id="KW-0812">Transmembrane</keyword>
<evidence type="ECO:0000256" key="1">
    <source>
        <dbReference type="SAM" id="Coils"/>
    </source>
</evidence>
<dbReference type="EMBL" id="JAGVRH010000002">
    <property type="protein sequence ID" value="MBS2126271.1"/>
    <property type="molecule type" value="Genomic_DNA"/>
</dbReference>
<dbReference type="Proteomes" id="UP000811481">
    <property type="component" value="Unassembled WGS sequence"/>
</dbReference>
<evidence type="ECO:0000313" key="4">
    <source>
        <dbReference type="EMBL" id="MBS2126271.1"/>
    </source>
</evidence>
<evidence type="ECO:0000313" key="5">
    <source>
        <dbReference type="Proteomes" id="UP000811481"/>
    </source>
</evidence>
<accession>A0ABS5K310</accession>
<gene>
    <name evidence="4" type="ORF">J8J04_00955</name>
</gene>
<keyword evidence="5" id="KW-1185">Reference proteome</keyword>
<keyword evidence="3" id="KW-1133">Transmembrane helix</keyword>
<feature type="transmembrane region" description="Helical" evidence="3">
    <location>
        <begin position="461"/>
        <end position="481"/>
    </location>
</feature>
<protein>
    <submittedName>
        <fullName evidence="4">Uncharacterized protein</fullName>
    </submittedName>
</protein>
<name>A0ABS5K310_9MOLU</name>
<proteinExistence type="predicted"/>
<evidence type="ECO:0000256" key="2">
    <source>
        <dbReference type="SAM" id="MobiDB-lite"/>
    </source>
</evidence>